<evidence type="ECO:0000256" key="1">
    <source>
        <dbReference type="ARBA" id="ARBA00022723"/>
    </source>
</evidence>
<dbReference type="AlphaFoldDB" id="A0AB74UDX3"/>
<dbReference type="PANTHER" id="PTHR31302">
    <property type="entry name" value="TRANSMEMBRANE PROTEIN WITH METALLOPHOSPHOESTERASE DOMAIN-RELATED"/>
    <property type="match status" value="1"/>
</dbReference>
<protein>
    <submittedName>
        <fullName evidence="5">Metallophosphoesterase</fullName>
    </submittedName>
</protein>
<feature type="domain" description="Calcineurin-like phosphoesterase" evidence="4">
    <location>
        <begin position="148"/>
        <end position="316"/>
    </location>
</feature>
<feature type="transmembrane region" description="Helical" evidence="3">
    <location>
        <begin position="35"/>
        <end position="54"/>
    </location>
</feature>
<dbReference type="SUPFAM" id="SSF56300">
    <property type="entry name" value="Metallo-dependent phosphatases"/>
    <property type="match status" value="1"/>
</dbReference>
<dbReference type="GO" id="GO:0008758">
    <property type="term" value="F:UDP-2,3-diacylglucosamine hydrolase activity"/>
    <property type="evidence" value="ECO:0007669"/>
    <property type="project" value="TreeGrafter"/>
</dbReference>
<dbReference type="GO" id="GO:0046872">
    <property type="term" value="F:metal ion binding"/>
    <property type="evidence" value="ECO:0007669"/>
    <property type="project" value="UniProtKB-KW"/>
</dbReference>
<dbReference type="InterPro" id="IPR004843">
    <property type="entry name" value="Calcineurin-like_PHP"/>
</dbReference>
<dbReference type="RefSeq" id="WP_353981999.1">
    <property type="nucleotide sequence ID" value="NZ_CP159578.1"/>
</dbReference>
<sequence length="374" mass="40857">MRHSLFVLRLRFWLLLLHAYIGWRLLPDLDLALPGAALAWGYLALSALTLPWVLRVSWLNGRWFAWPISLMTGGFSFLLVLTLARDLLLLVLMLTPLSPAAWRAASAWGVLAATLGLSLYALWQARRVPRVVEVNVPLAGLPPALVGLRIVQLSDLHVGPTIKRRQLARYVARANALTPDLVAITGDLTDGRVDELAPELAPLRGLAARHGVFCVTGNHEYYSEAEAWTRAFEQLGLEVLINAATLITHEGAQLAIAGITDLTAGHYVAAHRSDPERAAAGLPEAVPRVLLAHQPNSAPAAARAGFDLQLSGHTHGGQLWPWSLAARRANRFLAGLGREGRMWVYTSRGTGYWGPPMRFGAPAEITLIRLQRAD</sequence>
<feature type="transmembrane region" description="Helical" evidence="3">
    <location>
        <begin position="63"/>
        <end position="84"/>
    </location>
</feature>
<dbReference type="Pfam" id="PF00149">
    <property type="entry name" value="Metallophos"/>
    <property type="match status" value="1"/>
</dbReference>
<keyword evidence="2" id="KW-0378">Hydrolase</keyword>
<gene>
    <name evidence="5" type="ORF">ABV408_08670</name>
</gene>
<feature type="transmembrane region" description="Helical" evidence="3">
    <location>
        <begin position="104"/>
        <end position="123"/>
    </location>
</feature>
<dbReference type="InterPro" id="IPR051158">
    <property type="entry name" value="Metallophosphoesterase_sf"/>
</dbReference>
<keyword evidence="3" id="KW-0812">Transmembrane</keyword>
<reference evidence="5" key="1">
    <citation type="submission" date="2024-06" db="EMBL/GenBank/DDBJ databases">
        <title>Complete genome of Salinicola endophyticus HNIBRBA4755.</title>
        <authorList>
            <person name="Shin S.Y."/>
            <person name="Kang H."/>
            <person name="Song J."/>
        </authorList>
    </citation>
    <scope>NUCLEOTIDE SEQUENCE</scope>
    <source>
        <strain evidence="5">HNIBRBA4755</strain>
    </source>
</reference>
<evidence type="ECO:0000259" key="4">
    <source>
        <dbReference type="Pfam" id="PF00149"/>
    </source>
</evidence>
<proteinExistence type="predicted"/>
<accession>A0AB74UDX3</accession>
<keyword evidence="1" id="KW-0479">Metal-binding</keyword>
<dbReference type="PANTHER" id="PTHR31302:SF31">
    <property type="entry name" value="PHOSPHODIESTERASE YAEI"/>
    <property type="match status" value="1"/>
</dbReference>
<keyword evidence="3" id="KW-0472">Membrane</keyword>
<dbReference type="EMBL" id="CP159578">
    <property type="protein sequence ID" value="XCJ81237.1"/>
    <property type="molecule type" value="Genomic_DNA"/>
</dbReference>
<evidence type="ECO:0000313" key="5">
    <source>
        <dbReference type="EMBL" id="XCJ81237.1"/>
    </source>
</evidence>
<dbReference type="Gene3D" id="3.60.21.10">
    <property type="match status" value="1"/>
</dbReference>
<evidence type="ECO:0000256" key="2">
    <source>
        <dbReference type="ARBA" id="ARBA00022801"/>
    </source>
</evidence>
<name>A0AB74UDX3_9GAMM</name>
<dbReference type="InterPro" id="IPR029052">
    <property type="entry name" value="Metallo-depent_PP-like"/>
</dbReference>
<evidence type="ECO:0000256" key="3">
    <source>
        <dbReference type="SAM" id="Phobius"/>
    </source>
</evidence>
<organism evidence="5">
    <name type="scientific">Salinicola endophyticus</name>
    <dbReference type="NCBI Taxonomy" id="1949083"/>
    <lineage>
        <taxon>Bacteria</taxon>
        <taxon>Pseudomonadati</taxon>
        <taxon>Pseudomonadota</taxon>
        <taxon>Gammaproteobacteria</taxon>
        <taxon>Oceanospirillales</taxon>
        <taxon>Halomonadaceae</taxon>
        <taxon>Salinicola</taxon>
    </lineage>
</organism>
<dbReference type="CDD" id="cd07385">
    <property type="entry name" value="MPP_YkuE_C"/>
    <property type="match status" value="1"/>
</dbReference>
<dbReference type="GO" id="GO:0016020">
    <property type="term" value="C:membrane"/>
    <property type="evidence" value="ECO:0007669"/>
    <property type="project" value="GOC"/>
</dbReference>
<dbReference type="GO" id="GO:0009245">
    <property type="term" value="P:lipid A biosynthetic process"/>
    <property type="evidence" value="ECO:0007669"/>
    <property type="project" value="TreeGrafter"/>
</dbReference>
<keyword evidence="3" id="KW-1133">Transmembrane helix</keyword>